<evidence type="ECO:0000313" key="1">
    <source>
        <dbReference type="EMBL" id="CUN88884.1"/>
    </source>
</evidence>
<dbReference type="Proteomes" id="UP000095594">
    <property type="component" value="Unassembled WGS sequence"/>
</dbReference>
<gene>
    <name evidence="1" type="ORF">ERS852471_00628</name>
</gene>
<accession>A0A174AKC9</accession>
<reference evidence="1 2" key="1">
    <citation type="submission" date="2015-09" db="EMBL/GenBank/DDBJ databases">
        <authorList>
            <consortium name="Pathogen Informatics"/>
        </authorList>
    </citation>
    <scope>NUCLEOTIDE SEQUENCE [LARGE SCALE GENOMIC DNA]</scope>
    <source>
        <strain evidence="1 2">2789STDY5834856</strain>
    </source>
</reference>
<dbReference type="AlphaFoldDB" id="A0A174AKC9"/>
<name>A0A174AKC9_9CLOT</name>
<sequence length="107" mass="12299">MLKKLLIALIIVLSMFSTKVYCSEDLIPAISNTYTEGFYRFDNTKTVNINVTLTTDTLTKMMIFDENLGLQYFSILPVKEKFTLRNIEPNRIICIIGEGEVALTFEY</sequence>
<dbReference type="OrthoDB" id="1937382at2"/>
<protein>
    <submittedName>
        <fullName evidence="1">Uncharacterized protein</fullName>
    </submittedName>
</protein>
<dbReference type="EMBL" id="CYZX01000003">
    <property type="protein sequence ID" value="CUN88884.1"/>
    <property type="molecule type" value="Genomic_DNA"/>
</dbReference>
<organism evidence="1 2">
    <name type="scientific">Clostridium disporicum</name>
    <dbReference type="NCBI Taxonomy" id="84024"/>
    <lineage>
        <taxon>Bacteria</taxon>
        <taxon>Bacillati</taxon>
        <taxon>Bacillota</taxon>
        <taxon>Clostridia</taxon>
        <taxon>Eubacteriales</taxon>
        <taxon>Clostridiaceae</taxon>
        <taxon>Clostridium</taxon>
    </lineage>
</organism>
<evidence type="ECO:0000313" key="2">
    <source>
        <dbReference type="Proteomes" id="UP000095594"/>
    </source>
</evidence>
<proteinExistence type="predicted"/>
<dbReference type="RefSeq" id="WP_055263830.1">
    <property type="nucleotide sequence ID" value="NZ_CABIXQ010000003.1"/>
</dbReference>